<dbReference type="RefSeq" id="WP_088389488.1">
    <property type="nucleotide sequence ID" value="NZ_NHRT01000001.1"/>
</dbReference>
<evidence type="ECO:0000256" key="1">
    <source>
        <dbReference type="ARBA" id="ARBA00022741"/>
    </source>
</evidence>
<dbReference type="Proteomes" id="UP000197470">
    <property type="component" value="Unassembled WGS sequence"/>
</dbReference>
<dbReference type="AlphaFoldDB" id="A0A246EIP3"/>
<dbReference type="GO" id="GO:0051607">
    <property type="term" value="P:defense response to virus"/>
    <property type="evidence" value="ECO:0007669"/>
    <property type="project" value="UniProtKB-KW"/>
</dbReference>
<evidence type="ECO:0000313" key="4">
    <source>
        <dbReference type="EMBL" id="OWP26495.1"/>
    </source>
</evidence>
<reference evidence="4 5" key="1">
    <citation type="submission" date="2017-05" db="EMBL/GenBank/DDBJ databases">
        <title>Genome sequencing of Fusobacterium nucleatum subsp. polymorphum KCOM 1001 (=ChDC F119).</title>
        <authorList>
            <person name="Kook J.-K."/>
            <person name="Park S.-N."/>
            <person name="Lim Y.K."/>
            <person name="Roh H."/>
        </authorList>
    </citation>
    <scope>NUCLEOTIDE SEQUENCE [LARGE SCALE GENOMIC DNA]</scope>
    <source>
        <strain evidence="4 5">KCOM 1001</strain>
    </source>
</reference>
<name>A0A246EIP3_FUSNP</name>
<dbReference type="InterPro" id="IPR054767">
    <property type="entry name" value="Cas10-Cmr2_palm2"/>
</dbReference>
<dbReference type="Pfam" id="PF22335">
    <property type="entry name" value="Cas10-Cmr2_palm2"/>
    <property type="match status" value="1"/>
</dbReference>
<gene>
    <name evidence="4" type="ORF">CA839_11900</name>
</gene>
<dbReference type="InterPro" id="IPR043128">
    <property type="entry name" value="Rev_trsase/Diguanyl_cyclase"/>
</dbReference>
<accession>A0A246EIP3</accession>
<comment type="caution">
    <text evidence="4">The sequence shown here is derived from an EMBL/GenBank/DDBJ whole genome shotgun (WGS) entry which is preliminary data.</text>
</comment>
<keyword evidence="2" id="KW-0051">Antiviral defense</keyword>
<evidence type="ECO:0000313" key="5">
    <source>
        <dbReference type="Proteomes" id="UP000197470"/>
    </source>
</evidence>
<proteinExistence type="predicted"/>
<dbReference type="GO" id="GO:0000166">
    <property type="term" value="F:nucleotide binding"/>
    <property type="evidence" value="ECO:0007669"/>
    <property type="project" value="UniProtKB-KW"/>
</dbReference>
<organism evidence="4 5">
    <name type="scientific">Fusobacterium nucleatum subsp. polymorphum</name>
    <name type="common">Fusobacterium polymorphum</name>
    <dbReference type="NCBI Taxonomy" id="76857"/>
    <lineage>
        <taxon>Bacteria</taxon>
        <taxon>Fusobacteriati</taxon>
        <taxon>Fusobacteriota</taxon>
        <taxon>Fusobacteriia</taxon>
        <taxon>Fusobacteriales</taxon>
        <taxon>Fusobacteriaceae</taxon>
        <taxon>Fusobacterium</taxon>
    </lineage>
</organism>
<dbReference type="EMBL" id="NHRT01000001">
    <property type="protein sequence ID" value="OWP26495.1"/>
    <property type="molecule type" value="Genomic_DNA"/>
</dbReference>
<evidence type="ECO:0000259" key="3">
    <source>
        <dbReference type="Pfam" id="PF22335"/>
    </source>
</evidence>
<feature type="domain" description="Cas10/Cmr2 second palm" evidence="3">
    <location>
        <begin position="273"/>
        <end position="457"/>
    </location>
</feature>
<dbReference type="Gene3D" id="3.30.70.270">
    <property type="match status" value="1"/>
</dbReference>
<protein>
    <recommendedName>
        <fullName evidence="3">Cas10/Cmr2 second palm domain-containing protein</fullName>
    </recommendedName>
</protein>
<evidence type="ECO:0000256" key="2">
    <source>
        <dbReference type="ARBA" id="ARBA00023118"/>
    </source>
</evidence>
<keyword evidence="1" id="KW-0547">Nucleotide-binding</keyword>
<sequence length="612" mass="71661">MAKFIVAIETVKIKEFLFSTNKLKVIRGASYLLDYLNQVEVPKILKKDKRVEDKDIIYVGAGNAKFFVERENKEEAEKVVKEIIEEVKEKYSIEAPGVKVVGVYEIYDQNSNKRVWDIFDKLGLDTAKQKNKGFPILNIDLPYVEKCELNSDEPAEIYSENLEKDLNHIIERYNANDSFKFKIDKETLLYDGNSERTLTLKFLKKQINRLTKTPKENNGKISEGTFWKLVYSNFVKSYNKNEVGFYRYVKLDKEIDLDNETTIDNFEDEDSFIGFVYSDGDDLGDFLKNVKNSFIDLDNKVRKKDEKNDIAEKLYITFLKKFSNKLDSTTKSTLTKVLDKIFAKEKDEKKKWGEFLIVGGDDVCAVFDPTLAIKISNNFQKEFEKNMAKKIRILAKTFYRIFKNDIFSSEIQNLTEEMEKIKITSSSGVVIAKTKTPIFQLFKQGLKLQKKAKARRKEMKKIFPSLATGFIDFQVIGSEGTVNIDNFRNNITLKDNKIMERPYPINFNIPTEDKVKNLDSLLKLISEMKKINFPSNKLRYIYDLKRNINLEDFKKKIDFINILSKMSDDHIKFIKERFYLDYTNPNTFKNNFNNIFDILEIYDFIEEEEVEA</sequence>